<dbReference type="PROSITE" id="PS00041">
    <property type="entry name" value="HTH_ARAC_FAMILY_1"/>
    <property type="match status" value="1"/>
</dbReference>
<gene>
    <name evidence="5" type="ORF">HZI73_24685</name>
</gene>
<dbReference type="InterPro" id="IPR037923">
    <property type="entry name" value="HTH-like"/>
</dbReference>
<dbReference type="PANTHER" id="PTHR43280">
    <property type="entry name" value="ARAC-FAMILY TRANSCRIPTIONAL REGULATOR"/>
    <property type="match status" value="1"/>
</dbReference>
<dbReference type="InterPro" id="IPR018062">
    <property type="entry name" value="HTH_AraC-typ_CS"/>
</dbReference>
<evidence type="ECO:0000313" key="5">
    <source>
        <dbReference type="EMBL" id="QUI25299.1"/>
    </source>
</evidence>
<dbReference type="Proteomes" id="UP000683246">
    <property type="component" value="Chromosome"/>
</dbReference>
<evidence type="ECO:0000313" key="6">
    <source>
        <dbReference type="Proteomes" id="UP000683246"/>
    </source>
</evidence>
<dbReference type="AlphaFoldDB" id="A0A8J8MPL4"/>
<dbReference type="Pfam" id="PF12833">
    <property type="entry name" value="HTH_18"/>
    <property type="match status" value="1"/>
</dbReference>
<dbReference type="GO" id="GO:0043565">
    <property type="term" value="F:sequence-specific DNA binding"/>
    <property type="evidence" value="ECO:0007669"/>
    <property type="project" value="InterPro"/>
</dbReference>
<keyword evidence="1" id="KW-0805">Transcription regulation</keyword>
<reference evidence="5" key="1">
    <citation type="submission" date="2020-07" db="EMBL/GenBank/DDBJ databases">
        <title>Vallitalea pronyensis genome.</title>
        <authorList>
            <person name="Postec A."/>
        </authorList>
    </citation>
    <scope>NUCLEOTIDE SEQUENCE</scope>
    <source>
        <strain evidence="5">FatNI3</strain>
    </source>
</reference>
<keyword evidence="2" id="KW-0238">DNA-binding</keyword>
<dbReference type="RefSeq" id="WP_212695999.1">
    <property type="nucleotide sequence ID" value="NZ_CP058649.1"/>
</dbReference>
<evidence type="ECO:0000259" key="4">
    <source>
        <dbReference type="PROSITE" id="PS01124"/>
    </source>
</evidence>
<dbReference type="GO" id="GO:0003700">
    <property type="term" value="F:DNA-binding transcription factor activity"/>
    <property type="evidence" value="ECO:0007669"/>
    <property type="project" value="InterPro"/>
</dbReference>
<proteinExistence type="predicted"/>
<name>A0A8J8MPL4_9FIRM</name>
<evidence type="ECO:0000256" key="3">
    <source>
        <dbReference type="ARBA" id="ARBA00023163"/>
    </source>
</evidence>
<dbReference type="InterPro" id="IPR018060">
    <property type="entry name" value="HTH_AraC"/>
</dbReference>
<keyword evidence="3" id="KW-0804">Transcription</keyword>
<feature type="domain" description="HTH araC/xylS-type" evidence="4">
    <location>
        <begin position="165"/>
        <end position="263"/>
    </location>
</feature>
<dbReference type="EMBL" id="CP058649">
    <property type="protein sequence ID" value="QUI25299.1"/>
    <property type="molecule type" value="Genomic_DNA"/>
</dbReference>
<accession>A0A8J8MPL4</accession>
<dbReference type="SUPFAM" id="SSF46689">
    <property type="entry name" value="Homeodomain-like"/>
    <property type="match status" value="1"/>
</dbReference>
<dbReference type="InterPro" id="IPR009057">
    <property type="entry name" value="Homeodomain-like_sf"/>
</dbReference>
<dbReference type="PROSITE" id="PS01124">
    <property type="entry name" value="HTH_ARAC_FAMILY_2"/>
    <property type="match status" value="1"/>
</dbReference>
<dbReference type="KEGG" id="vpy:HZI73_24685"/>
<sequence length="275" mass="32337">MNEIMIERHHLPQVLTVGKFNVEEPWIHRVRHLNINTMLVIVEGKLLICEDGMDYEVPKNHIFFFKAGCKQWGKRTIKPPAKWYWVSFLPIAMPLEGQVIKMPKIVAFDCPHAIFSHMETMEQIYLNHDAFYKEQLNGMLYELFFKWLLSSQRMQEESSSESISDKVMLILKREIRNQFSTELIANQLGMNYSYIGRKFKSETGKTILEAYQELKIRSAIDLLTFETLNISEVSDILGYPNPYYFSRVFKNVTGLSPRDYLKQMYQPTVNQEDKG</sequence>
<dbReference type="SUPFAM" id="SSF51215">
    <property type="entry name" value="Regulatory protein AraC"/>
    <property type="match status" value="1"/>
</dbReference>
<protein>
    <submittedName>
        <fullName evidence="5">Helix-turn-helix transcriptional regulator</fullName>
    </submittedName>
</protein>
<evidence type="ECO:0000256" key="2">
    <source>
        <dbReference type="ARBA" id="ARBA00023125"/>
    </source>
</evidence>
<organism evidence="5 6">
    <name type="scientific">Vallitalea pronyensis</name>
    <dbReference type="NCBI Taxonomy" id="1348613"/>
    <lineage>
        <taxon>Bacteria</taxon>
        <taxon>Bacillati</taxon>
        <taxon>Bacillota</taxon>
        <taxon>Clostridia</taxon>
        <taxon>Lachnospirales</taxon>
        <taxon>Vallitaleaceae</taxon>
        <taxon>Vallitalea</taxon>
    </lineage>
</organism>
<dbReference type="SMART" id="SM00342">
    <property type="entry name" value="HTH_ARAC"/>
    <property type="match status" value="1"/>
</dbReference>
<dbReference type="Gene3D" id="1.10.10.60">
    <property type="entry name" value="Homeodomain-like"/>
    <property type="match status" value="2"/>
</dbReference>
<dbReference type="PANTHER" id="PTHR43280:SF2">
    <property type="entry name" value="HTH-TYPE TRANSCRIPTIONAL REGULATOR EXSA"/>
    <property type="match status" value="1"/>
</dbReference>
<evidence type="ECO:0000256" key="1">
    <source>
        <dbReference type="ARBA" id="ARBA00023015"/>
    </source>
</evidence>
<keyword evidence="6" id="KW-1185">Reference proteome</keyword>